<keyword evidence="2" id="KW-1185">Reference proteome</keyword>
<gene>
    <name evidence="1" type="ORF">HanXRQr2_Chr04g0145131</name>
</gene>
<comment type="caution">
    <text evidence="1">The sequence shown here is derived from an EMBL/GenBank/DDBJ whole genome shotgun (WGS) entry which is preliminary data.</text>
</comment>
<evidence type="ECO:0000313" key="1">
    <source>
        <dbReference type="EMBL" id="KAF5808417.1"/>
    </source>
</evidence>
<reference evidence="1" key="1">
    <citation type="journal article" date="2017" name="Nature">
        <title>The sunflower genome provides insights into oil metabolism, flowering and Asterid evolution.</title>
        <authorList>
            <person name="Badouin H."/>
            <person name="Gouzy J."/>
            <person name="Grassa C.J."/>
            <person name="Murat F."/>
            <person name="Staton S.E."/>
            <person name="Cottret L."/>
            <person name="Lelandais-Briere C."/>
            <person name="Owens G.L."/>
            <person name="Carrere S."/>
            <person name="Mayjonade B."/>
            <person name="Legrand L."/>
            <person name="Gill N."/>
            <person name="Kane N.C."/>
            <person name="Bowers J.E."/>
            <person name="Hubner S."/>
            <person name="Bellec A."/>
            <person name="Berard A."/>
            <person name="Berges H."/>
            <person name="Blanchet N."/>
            <person name="Boniface M.C."/>
            <person name="Brunel D."/>
            <person name="Catrice O."/>
            <person name="Chaidir N."/>
            <person name="Claudel C."/>
            <person name="Donnadieu C."/>
            <person name="Faraut T."/>
            <person name="Fievet G."/>
            <person name="Helmstetter N."/>
            <person name="King M."/>
            <person name="Knapp S.J."/>
            <person name="Lai Z."/>
            <person name="Le Paslier M.C."/>
            <person name="Lippi Y."/>
            <person name="Lorenzon L."/>
            <person name="Mandel J.R."/>
            <person name="Marage G."/>
            <person name="Marchand G."/>
            <person name="Marquand E."/>
            <person name="Bret-Mestries E."/>
            <person name="Morien E."/>
            <person name="Nambeesan S."/>
            <person name="Nguyen T."/>
            <person name="Pegot-Espagnet P."/>
            <person name="Pouilly N."/>
            <person name="Raftis F."/>
            <person name="Sallet E."/>
            <person name="Schiex T."/>
            <person name="Thomas J."/>
            <person name="Vandecasteele C."/>
            <person name="Vares D."/>
            <person name="Vear F."/>
            <person name="Vautrin S."/>
            <person name="Crespi M."/>
            <person name="Mangin B."/>
            <person name="Burke J.M."/>
            <person name="Salse J."/>
            <person name="Munos S."/>
            <person name="Vincourt P."/>
            <person name="Rieseberg L.H."/>
            <person name="Langlade N.B."/>
        </authorList>
    </citation>
    <scope>NUCLEOTIDE SEQUENCE</scope>
    <source>
        <tissue evidence="1">Leaves</tissue>
    </source>
</reference>
<proteinExistence type="predicted"/>
<sequence length="63" mass="7521">MIPDGSLLLRSIMIGRVSIFWIRLMKGGSLFGKRCRIWRGDGGMLRMRKRRLWFGCCRMDSWR</sequence>
<reference evidence="1" key="2">
    <citation type="submission" date="2020-06" db="EMBL/GenBank/DDBJ databases">
        <title>Helianthus annuus Genome sequencing and assembly Release 2.</title>
        <authorList>
            <person name="Gouzy J."/>
            <person name="Langlade N."/>
            <person name="Munos S."/>
        </authorList>
    </citation>
    <scope>NUCLEOTIDE SEQUENCE</scope>
    <source>
        <tissue evidence="1">Leaves</tissue>
    </source>
</reference>
<dbReference type="Proteomes" id="UP000215914">
    <property type="component" value="Unassembled WGS sequence"/>
</dbReference>
<dbReference type="Gramene" id="mRNA:HanXRQr2_Chr04g0145131">
    <property type="protein sequence ID" value="mRNA:HanXRQr2_Chr04g0145131"/>
    <property type="gene ID" value="HanXRQr2_Chr04g0145131"/>
</dbReference>
<dbReference type="AlphaFoldDB" id="A0A9K3NPM1"/>
<accession>A0A9K3NPM1</accession>
<evidence type="ECO:0000313" key="2">
    <source>
        <dbReference type="Proteomes" id="UP000215914"/>
    </source>
</evidence>
<protein>
    <submittedName>
        <fullName evidence="1">Uncharacterized protein</fullName>
    </submittedName>
</protein>
<dbReference type="EMBL" id="MNCJ02000319">
    <property type="protein sequence ID" value="KAF5808417.1"/>
    <property type="molecule type" value="Genomic_DNA"/>
</dbReference>
<name>A0A9K3NPM1_HELAN</name>
<organism evidence="1 2">
    <name type="scientific">Helianthus annuus</name>
    <name type="common">Common sunflower</name>
    <dbReference type="NCBI Taxonomy" id="4232"/>
    <lineage>
        <taxon>Eukaryota</taxon>
        <taxon>Viridiplantae</taxon>
        <taxon>Streptophyta</taxon>
        <taxon>Embryophyta</taxon>
        <taxon>Tracheophyta</taxon>
        <taxon>Spermatophyta</taxon>
        <taxon>Magnoliopsida</taxon>
        <taxon>eudicotyledons</taxon>
        <taxon>Gunneridae</taxon>
        <taxon>Pentapetalae</taxon>
        <taxon>asterids</taxon>
        <taxon>campanulids</taxon>
        <taxon>Asterales</taxon>
        <taxon>Asteraceae</taxon>
        <taxon>Asteroideae</taxon>
        <taxon>Heliantheae alliance</taxon>
        <taxon>Heliantheae</taxon>
        <taxon>Helianthus</taxon>
    </lineage>
</organism>